<proteinExistence type="predicted"/>
<keyword evidence="2" id="KW-1185">Reference proteome</keyword>
<dbReference type="EMBL" id="CM044703">
    <property type="protein sequence ID" value="KAI5670144.1"/>
    <property type="molecule type" value="Genomic_DNA"/>
</dbReference>
<accession>A0ACC0BBV7</accession>
<comment type="caution">
    <text evidence="1">The sequence shown here is derived from an EMBL/GenBank/DDBJ whole genome shotgun (WGS) entry which is preliminary data.</text>
</comment>
<name>A0ACC0BBV7_CATRO</name>
<evidence type="ECO:0000313" key="2">
    <source>
        <dbReference type="Proteomes" id="UP001060085"/>
    </source>
</evidence>
<dbReference type="Proteomes" id="UP001060085">
    <property type="component" value="Linkage Group LG03"/>
</dbReference>
<sequence>MAFATLPLLQPGKLLTVRQYHNAQRRSSNNQSHKLCVFPSSVLSGSNEFRLGLRPRISERLSYATIASANVTGPAYDAFVSEGNEFKVEDSVDSTTVAAQPTYLISWGLLWKLVSRHKLRLLLCILTLVGCTTCSLTMPIYSGGLFEVLTGRSSEPLLELLCRIGVLYTLEPICTVIYIVNMNAIWEKVMSSLRAQIFQRVLIQKVEFFDRYKVGELTALLTSDLGSLKNIVSENISRDRGFRALSEIIGTICLLFVLSPQLAPILGILMLLVSTLVAVYKRTTVNVFKAHGMAQASIADCVNETFSAIRTVRSFNGEKRQMSMFSRQVFEYENSGLKLGYFKSINESLTRIAVYIALMALYYLGGNKVKAGELSVGTVASFIGYTFILTFAVQGLVNTFGDLRVAFAATERINSVLSGAEVDEALAFALEKDIKQKKTPGNDFDIFLINGSESKTPGSGKRFMSSLKSGSSVRSLAASGDICLQDVHFSYPLRPDVKVLDGVNLTLRRGTVTALVGSSGAGKSTIVQLLARFYEPTSGCITVAGEDLRTFDKSEWARVVSIVNQEPVLFSMSVGENIAYGLPDEYVSRNDVIKAAKAANAHDFIVSLPQGYDTPVGERGGMLSGGQRQRIAIARALLKNAPVLILDEATSALDTVSEKLVQKALNHLMNGRTTLVIAHRLSTVQNADQIALCSDGKIAELGTHSELLNKNGQYASLVGTQRLAFE</sequence>
<evidence type="ECO:0000313" key="1">
    <source>
        <dbReference type="EMBL" id="KAI5670144.1"/>
    </source>
</evidence>
<reference evidence="2" key="1">
    <citation type="journal article" date="2023" name="Nat. Plants">
        <title>Single-cell RNA sequencing provides a high-resolution roadmap for understanding the multicellular compartmentation of specialized metabolism.</title>
        <authorList>
            <person name="Sun S."/>
            <person name="Shen X."/>
            <person name="Li Y."/>
            <person name="Li Y."/>
            <person name="Wang S."/>
            <person name="Li R."/>
            <person name="Zhang H."/>
            <person name="Shen G."/>
            <person name="Guo B."/>
            <person name="Wei J."/>
            <person name="Xu J."/>
            <person name="St-Pierre B."/>
            <person name="Chen S."/>
            <person name="Sun C."/>
        </authorList>
    </citation>
    <scope>NUCLEOTIDE SEQUENCE [LARGE SCALE GENOMIC DNA]</scope>
</reference>
<organism evidence="1 2">
    <name type="scientific">Catharanthus roseus</name>
    <name type="common">Madagascar periwinkle</name>
    <name type="synonym">Vinca rosea</name>
    <dbReference type="NCBI Taxonomy" id="4058"/>
    <lineage>
        <taxon>Eukaryota</taxon>
        <taxon>Viridiplantae</taxon>
        <taxon>Streptophyta</taxon>
        <taxon>Embryophyta</taxon>
        <taxon>Tracheophyta</taxon>
        <taxon>Spermatophyta</taxon>
        <taxon>Magnoliopsida</taxon>
        <taxon>eudicotyledons</taxon>
        <taxon>Gunneridae</taxon>
        <taxon>Pentapetalae</taxon>
        <taxon>asterids</taxon>
        <taxon>lamiids</taxon>
        <taxon>Gentianales</taxon>
        <taxon>Apocynaceae</taxon>
        <taxon>Rauvolfioideae</taxon>
        <taxon>Vinceae</taxon>
        <taxon>Catharanthinae</taxon>
        <taxon>Catharanthus</taxon>
    </lineage>
</organism>
<gene>
    <name evidence="1" type="ORF">M9H77_10508</name>
</gene>
<protein>
    <submittedName>
        <fullName evidence="1">Uncharacterized protein</fullName>
    </submittedName>
</protein>